<feature type="region of interest" description="Disordered" evidence="1">
    <location>
        <begin position="1"/>
        <end position="116"/>
    </location>
</feature>
<keyword evidence="3" id="KW-1185">Reference proteome</keyword>
<evidence type="ECO:0000256" key="1">
    <source>
        <dbReference type="SAM" id="MobiDB-lite"/>
    </source>
</evidence>
<proteinExistence type="predicted"/>
<reference evidence="2" key="2">
    <citation type="submission" date="2021-08" db="EMBL/GenBank/DDBJ databases">
        <authorList>
            <person name="Gostincar C."/>
            <person name="Sun X."/>
            <person name="Song Z."/>
            <person name="Gunde-Cimerman N."/>
        </authorList>
    </citation>
    <scope>NUCLEOTIDE SEQUENCE</scope>
    <source>
        <strain evidence="2">EXF-9298</strain>
    </source>
</reference>
<reference evidence="2" key="1">
    <citation type="journal article" date="2021" name="J Fungi (Basel)">
        <title>Virulence traits and population genomics of the black yeast Aureobasidium melanogenum.</title>
        <authorList>
            <person name="Cernosa A."/>
            <person name="Sun X."/>
            <person name="Gostincar C."/>
            <person name="Fang C."/>
            <person name="Gunde-Cimerman N."/>
            <person name="Song Z."/>
        </authorList>
    </citation>
    <scope>NUCLEOTIDE SEQUENCE</scope>
    <source>
        <strain evidence="2">EXF-9298</strain>
    </source>
</reference>
<feature type="compositionally biased region" description="Polar residues" evidence="1">
    <location>
        <begin position="49"/>
        <end position="60"/>
    </location>
</feature>
<comment type="caution">
    <text evidence="2">The sequence shown here is derived from an EMBL/GenBank/DDBJ whole genome shotgun (WGS) entry which is preliminary data.</text>
</comment>
<organism evidence="2 3">
    <name type="scientific">Aureobasidium melanogenum</name>
    <name type="common">Aureobasidium pullulans var. melanogenum</name>
    <dbReference type="NCBI Taxonomy" id="46634"/>
    <lineage>
        <taxon>Eukaryota</taxon>
        <taxon>Fungi</taxon>
        <taxon>Dikarya</taxon>
        <taxon>Ascomycota</taxon>
        <taxon>Pezizomycotina</taxon>
        <taxon>Dothideomycetes</taxon>
        <taxon>Dothideomycetidae</taxon>
        <taxon>Dothideales</taxon>
        <taxon>Saccotheciaceae</taxon>
        <taxon>Aureobasidium</taxon>
    </lineage>
</organism>
<feature type="non-terminal residue" evidence="2">
    <location>
        <position position="116"/>
    </location>
</feature>
<accession>A0A9P8F3Z7</accession>
<protein>
    <submittedName>
        <fullName evidence="2">Uncharacterized protein</fullName>
    </submittedName>
</protein>
<sequence length="116" mass="12503">MAPAAEENQTPLKRARASTDEIENDSQKKPRFVQPTHLPSPDTHKASDSTEGQLSTSNGASQPSEKPESSPPPLAAGLHSPPSDTQPYSQFLPPPPISYEVEDEEAEGVWGYLVPL</sequence>
<dbReference type="Proteomes" id="UP000729357">
    <property type="component" value="Unassembled WGS sequence"/>
</dbReference>
<name>A0A9P8F3Z7_AURME</name>
<evidence type="ECO:0000313" key="2">
    <source>
        <dbReference type="EMBL" id="KAG9930139.1"/>
    </source>
</evidence>
<dbReference type="EMBL" id="JAHFXS010006763">
    <property type="protein sequence ID" value="KAG9930139.1"/>
    <property type="molecule type" value="Genomic_DNA"/>
</dbReference>
<gene>
    <name evidence="2" type="ORF">KCU98_g20734</name>
</gene>
<dbReference type="AlphaFoldDB" id="A0A9P8F3Z7"/>
<evidence type="ECO:0000313" key="3">
    <source>
        <dbReference type="Proteomes" id="UP000729357"/>
    </source>
</evidence>